<dbReference type="SUPFAM" id="SSF47384">
    <property type="entry name" value="Homodimeric domain of signal transducing histidine kinase"/>
    <property type="match status" value="1"/>
</dbReference>
<evidence type="ECO:0000256" key="1">
    <source>
        <dbReference type="ARBA" id="ARBA00000085"/>
    </source>
</evidence>
<organism evidence="8 9">
    <name type="scientific">Persicimonas caeni</name>
    <dbReference type="NCBI Taxonomy" id="2292766"/>
    <lineage>
        <taxon>Bacteria</taxon>
        <taxon>Deltaproteobacteria</taxon>
        <taxon>Bradymonadales</taxon>
        <taxon>Bradymonadaceae</taxon>
        <taxon>Persicimonas</taxon>
    </lineage>
</organism>
<evidence type="ECO:0000313" key="9">
    <source>
        <dbReference type="Proteomes" id="UP000315995"/>
    </source>
</evidence>
<dbReference type="InterPro" id="IPR036097">
    <property type="entry name" value="HisK_dim/P_sf"/>
</dbReference>
<comment type="catalytic activity">
    <reaction evidence="1">
        <text>ATP + protein L-histidine = ADP + protein N-phospho-L-histidine.</text>
        <dbReference type="EC" id="2.7.13.3"/>
    </reaction>
</comment>
<sequence>MDASWPRRPRLSGGPSYSGGLDISWLSTESERIKMTTTEHTTRTPSTTARCQHTAKFFVEESDLYSTLAHFVSEGLNDDQGVVVTATRSHWKGLRLHLSNADVRIDEAIQQDQLVFLDARELRNAIMVKGTPDQERFDEIIGEQLAQMVERWSHVRVYDETVDVLAADSQFGPMRQLEQLWEQLRSRHEFTLMSGYGLEHFGEFDEEEPFDNVCNAHQEVLAADDDGGRQVARWQRRAIVLSKRLEQEQRANRELEEALEEQRERQRRVDEFMGQFTHELRNPLAPILTAIEMMNLRGDATNERERSIIERQVGNLVALVDDYLDAFRLTFGDVELQEMRIEAADVVGEAVAKVAPLIEKRDVHLKVDVANTGLMLEADPQRLAQAIAQLVDNAARASEPGQDILLRAEREAGSVAISVRDEGAGMEPAMLDEAFDMFSRGERTDYRGLGLGLALVRKVAKLHEGAVAAYSDGPGRGSELVVRLPLAKPEATRPKVSRLCRDEIESGGKVLVVDDNQDFASMLAETLELLGHEVELANDATSAIALFDEHRPDVALLDINLPEMTGHELAEKLERRSGRGHELRLVAVTGYSDDKKRELSEQLGFDAHLVKPIVLSQLQQTLDSVFDDD</sequence>
<evidence type="ECO:0000259" key="7">
    <source>
        <dbReference type="PROSITE" id="PS50110"/>
    </source>
</evidence>
<dbReference type="Gene3D" id="1.10.287.130">
    <property type="match status" value="1"/>
</dbReference>
<dbReference type="Gene3D" id="3.30.565.10">
    <property type="entry name" value="Histidine kinase-like ATPase, C-terminal domain"/>
    <property type="match status" value="1"/>
</dbReference>
<name>A0A4Y6PYX6_PERCE</name>
<evidence type="ECO:0000256" key="3">
    <source>
        <dbReference type="ARBA" id="ARBA00022553"/>
    </source>
</evidence>
<dbReference type="Gene3D" id="3.40.50.2300">
    <property type="match status" value="1"/>
</dbReference>
<keyword evidence="3 4" id="KW-0597">Phosphoprotein</keyword>
<dbReference type="InterPro" id="IPR011006">
    <property type="entry name" value="CheY-like_superfamily"/>
</dbReference>
<evidence type="ECO:0000259" key="6">
    <source>
        <dbReference type="PROSITE" id="PS50109"/>
    </source>
</evidence>
<dbReference type="Pfam" id="PF00512">
    <property type="entry name" value="HisKA"/>
    <property type="match status" value="1"/>
</dbReference>
<dbReference type="InterPro" id="IPR003661">
    <property type="entry name" value="HisK_dim/P_dom"/>
</dbReference>
<dbReference type="EC" id="2.7.13.3" evidence="2"/>
<dbReference type="Proteomes" id="UP000315995">
    <property type="component" value="Chromosome"/>
</dbReference>
<dbReference type="SUPFAM" id="SSF52172">
    <property type="entry name" value="CheY-like"/>
    <property type="match status" value="1"/>
</dbReference>
<dbReference type="Pfam" id="PF02518">
    <property type="entry name" value="HATPase_c"/>
    <property type="match status" value="1"/>
</dbReference>
<dbReference type="InterPro" id="IPR004358">
    <property type="entry name" value="Sig_transdc_His_kin-like_C"/>
</dbReference>
<dbReference type="CDD" id="cd00082">
    <property type="entry name" value="HisKA"/>
    <property type="match status" value="1"/>
</dbReference>
<dbReference type="GO" id="GO:0000155">
    <property type="term" value="F:phosphorelay sensor kinase activity"/>
    <property type="evidence" value="ECO:0007669"/>
    <property type="project" value="InterPro"/>
</dbReference>
<evidence type="ECO:0000256" key="5">
    <source>
        <dbReference type="SAM" id="Coils"/>
    </source>
</evidence>
<reference evidence="8 9" key="1">
    <citation type="submission" date="2019-06" db="EMBL/GenBank/DDBJ databases">
        <title>Persicimonas caeni gen. nov., sp. nov., a predatory bacterium isolated from solar saltern.</title>
        <authorList>
            <person name="Wang S."/>
        </authorList>
    </citation>
    <scope>NUCLEOTIDE SEQUENCE [LARGE SCALE GENOMIC DNA]</scope>
    <source>
        <strain evidence="8 9">YN101</strain>
    </source>
</reference>
<evidence type="ECO:0000313" key="8">
    <source>
        <dbReference type="EMBL" id="QDG53534.1"/>
    </source>
</evidence>
<dbReference type="SUPFAM" id="SSF55874">
    <property type="entry name" value="ATPase domain of HSP90 chaperone/DNA topoisomerase II/histidine kinase"/>
    <property type="match status" value="1"/>
</dbReference>
<dbReference type="PRINTS" id="PR00344">
    <property type="entry name" value="BCTRLSENSOR"/>
</dbReference>
<dbReference type="EMBL" id="CP041186">
    <property type="protein sequence ID" value="QDG53534.1"/>
    <property type="molecule type" value="Genomic_DNA"/>
</dbReference>
<dbReference type="AlphaFoldDB" id="A0A4Y6PYX6"/>
<proteinExistence type="predicted"/>
<dbReference type="InterPro" id="IPR025847">
    <property type="entry name" value="MEDS_domain"/>
</dbReference>
<dbReference type="InterPro" id="IPR005467">
    <property type="entry name" value="His_kinase_dom"/>
</dbReference>
<dbReference type="PANTHER" id="PTHR43547">
    <property type="entry name" value="TWO-COMPONENT HISTIDINE KINASE"/>
    <property type="match status" value="1"/>
</dbReference>
<dbReference type="PROSITE" id="PS50109">
    <property type="entry name" value="HIS_KIN"/>
    <property type="match status" value="1"/>
</dbReference>
<evidence type="ECO:0000256" key="4">
    <source>
        <dbReference type="PROSITE-ProRule" id="PRU00169"/>
    </source>
</evidence>
<dbReference type="PROSITE" id="PS50110">
    <property type="entry name" value="RESPONSE_REGULATORY"/>
    <property type="match status" value="1"/>
</dbReference>
<dbReference type="InterPro" id="IPR003594">
    <property type="entry name" value="HATPase_dom"/>
</dbReference>
<dbReference type="SMART" id="SM00448">
    <property type="entry name" value="REC"/>
    <property type="match status" value="1"/>
</dbReference>
<evidence type="ECO:0000256" key="2">
    <source>
        <dbReference type="ARBA" id="ARBA00012438"/>
    </source>
</evidence>
<feature type="domain" description="Histidine kinase" evidence="6">
    <location>
        <begin position="275"/>
        <end position="488"/>
    </location>
</feature>
<dbReference type="PANTHER" id="PTHR43547:SF2">
    <property type="entry name" value="HYBRID SIGNAL TRANSDUCTION HISTIDINE KINASE C"/>
    <property type="match status" value="1"/>
</dbReference>
<keyword evidence="9" id="KW-1185">Reference proteome</keyword>
<dbReference type="OrthoDB" id="9768069at2"/>
<dbReference type="Pfam" id="PF00072">
    <property type="entry name" value="Response_reg"/>
    <property type="match status" value="1"/>
</dbReference>
<keyword evidence="5" id="KW-0175">Coiled coil</keyword>
<feature type="coiled-coil region" evidence="5">
    <location>
        <begin position="238"/>
        <end position="268"/>
    </location>
</feature>
<gene>
    <name evidence="8" type="ORF">FIV42_23160</name>
</gene>
<accession>A0A5B8Y9U3</accession>
<protein>
    <recommendedName>
        <fullName evidence="2">histidine kinase</fullName>
        <ecNumber evidence="2">2.7.13.3</ecNumber>
    </recommendedName>
</protein>
<accession>A0A4Y6PYX6</accession>
<dbReference type="SMART" id="SM00387">
    <property type="entry name" value="HATPase_c"/>
    <property type="match status" value="1"/>
</dbReference>
<feature type="domain" description="Response regulatory" evidence="7">
    <location>
        <begin position="509"/>
        <end position="626"/>
    </location>
</feature>
<dbReference type="SMART" id="SM00388">
    <property type="entry name" value="HisKA"/>
    <property type="match status" value="1"/>
</dbReference>
<dbReference type="InterPro" id="IPR036890">
    <property type="entry name" value="HATPase_C_sf"/>
</dbReference>
<dbReference type="Pfam" id="PF14417">
    <property type="entry name" value="MEDS"/>
    <property type="match status" value="1"/>
</dbReference>
<feature type="modified residue" description="4-aspartylphosphate" evidence="4">
    <location>
        <position position="558"/>
    </location>
</feature>
<dbReference type="InterPro" id="IPR001789">
    <property type="entry name" value="Sig_transdc_resp-reg_receiver"/>
</dbReference>